<dbReference type="PANTHER" id="PTHR31906">
    <property type="entry name" value="PLASTID-LIPID-ASSOCIATED PROTEIN 4, CHLOROPLASTIC-RELATED"/>
    <property type="match status" value="1"/>
</dbReference>
<sequence>MALIFHAAINLSLQLTPSPTLFAPLFCKPQKLLKSSVKKTHVCHSSLVNEQQQQISFNEQENQLINALIGIQGRGKSASPQQLNEVGQAVKVLEGLEGVSEPVIVNSDDSEYPQTGSNLIEGRWQLMFTTRPGTASPIQRTFVGVDFFSVFQEVYLQTNDPRVSNIVKFSDAIGELKVEAAATIDNGKRILFQFDRAAFSFKFLPFKVPYPVPFKLLGDEAKGWLDTTYLSPSGNLRISRGNKSSSNVSVVQGTTFVLQKKTEPRQRLLSVISTGTGVLEAINEFIKLNQSVAKDELELIDGEWQMIWSSQMETDSWIENAGRGLMGKQIVTKNGQLKFVVDILLGVRFSMTGTFVKSSPSTYDVKMDDAAIIGGMFGLPVEMETKINLELLYSDEKIRISRGYRNIVFVHVRTDGTRQK</sequence>
<dbReference type="AlphaFoldDB" id="A0A5N5P0H3"/>
<dbReference type="Proteomes" id="UP000326939">
    <property type="component" value="Chromosome 1"/>
</dbReference>
<accession>A0A5N5P0H3</accession>
<evidence type="ECO:0000256" key="4">
    <source>
        <dbReference type="ARBA" id="ARBA00022946"/>
    </source>
</evidence>
<evidence type="ECO:0000256" key="2">
    <source>
        <dbReference type="ARBA" id="ARBA00005845"/>
    </source>
</evidence>
<evidence type="ECO:0000313" key="7">
    <source>
        <dbReference type="Proteomes" id="UP000326939"/>
    </source>
</evidence>
<comment type="caution">
    <text evidence="6">The sequence shown here is derived from an EMBL/GenBank/DDBJ whole genome shotgun (WGS) entry which is preliminary data.</text>
</comment>
<proteinExistence type="inferred from homology"/>
<dbReference type="GO" id="GO:0009536">
    <property type="term" value="C:plastid"/>
    <property type="evidence" value="ECO:0007669"/>
    <property type="project" value="UniProtKB-SubCell"/>
</dbReference>
<gene>
    <name evidence="6" type="ORF">DKX38_000083</name>
</gene>
<reference evidence="7" key="1">
    <citation type="journal article" date="2019" name="Gigascience">
        <title>De novo genome assembly of the endangered Acer yangbiense, a plant species with extremely small populations endemic to Yunnan Province, China.</title>
        <authorList>
            <person name="Yang J."/>
            <person name="Wariss H.M."/>
            <person name="Tao L."/>
            <person name="Zhang R."/>
            <person name="Yun Q."/>
            <person name="Hollingsworth P."/>
            <person name="Dao Z."/>
            <person name="Luo G."/>
            <person name="Guo H."/>
            <person name="Ma Y."/>
            <person name="Sun W."/>
        </authorList>
    </citation>
    <scope>NUCLEOTIDE SEQUENCE [LARGE SCALE GENOMIC DNA]</scope>
    <source>
        <strain evidence="7">cv. br00</strain>
    </source>
</reference>
<dbReference type="InterPro" id="IPR006843">
    <property type="entry name" value="PAP/fibrillin_dom"/>
</dbReference>
<comment type="subcellular location">
    <subcellularLocation>
        <location evidence="1">Plastid</location>
    </subcellularLocation>
</comment>
<dbReference type="EMBL" id="VDCV01000001">
    <property type="protein sequence ID" value="KAB5572889.1"/>
    <property type="molecule type" value="Genomic_DNA"/>
</dbReference>
<evidence type="ECO:0000256" key="3">
    <source>
        <dbReference type="ARBA" id="ARBA00022640"/>
    </source>
</evidence>
<evidence type="ECO:0000256" key="1">
    <source>
        <dbReference type="ARBA" id="ARBA00004474"/>
    </source>
</evidence>
<keyword evidence="7" id="KW-1185">Reference proteome</keyword>
<keyword evidence="3" id="KW-0934">Plastid</keyword>
<comment type="similarity">
    <text evidence="2">Belongs to the PAP/fibrillin family.</text>
</comment>
<name>A0A5N5P0H3_9ROSI</name>
<keyword evidence="4" id="KW-0809">Transit peptide</keyword>
<evidence type="ECO:0000259" key="5">
    <source>
        <dbReference type="Pfam" id="PF04755"/>
    </source>
</evidence>
<dbReference type="InterPro" id="IPR039633">
    <property type="entry name" value="PAP"/>
</dbReference>
<feature type="domain" description="Plastid lipid-associated protein/fibrillin conserved" evidence="5">
    <location>
        <begin position="60"/>
        <end position="246"/>
    </location>
</feature>
<organism evidence="6 7">
    <name type="scientific">Salix brachista</name>
    <dbReference type="NCBI Taxonomy" id="2182728"/>
    <lineage>
        <taxon>Eukaryota</taxon>
        <taxon>Viridiplantae</taxon>
        <taxon>Streptophyta</taxon>
        <taxon>Embryophyta</taxon>
        <taxon>Tracheophyta</taxon>
        <taxon>Spermatophyta</taxon>
        <taxon>Magnoliopsida</taxon>
        <taxon>eudicotyledons</taxon>
        <taxon>Gunneridae</taxon>
        <taxon>Pentapetalae</taxon>
        <taxon>rosids</taxon>
        <taxon>fabids</taxon>
        <taxon>Malpighiales</taxon>
        <taxon>Salicaceae</taxon>
        <taxon>Saliceae</taxon>
        <taxon>Salix</taxon>
    </lineage>
</organism>
<protein>
    <recommendedName>
        <fullName evidence="5">Plastid lipid-associated protein/fibrillin conserved domain-containing protein</fullName>
    </recommendedName>
</protein>
<evidence type="ECO:0000313" key="6">
    <source>
        <dbReference type="EMBL" id="KAB5572889.1"/>
    </source>
</evidence>
<dbReference type="Pfam" id="PF04755">
    <property type="entry name" value="PAP_fibrillin"/>
    <property type="match status" value="1"/>
</dbReference>